<evidence type="ECO:0000313" key="1">
    <source>
        <dbReference type="EMBL" id="KAJ1896670.1"/>
    </source>
</evidence>
<protein>
    <submittedName>
        <fullName evidence="1">Uncharacterized protein</fullName>
    </submittedName>
</protein>
<gene>
    <name evidence="1" type="ORF">LPJ66_003851</name>
</gene>
<dbReference type="EMBL" id="JANBPG010000420">
    <property type="protein sequence ID" value="KAJ1896670.1"/>
    <property type="molecule type" value="Genomic_DNA"/>
</dbReference>
<organism evidence="1 2">
    <name type="scientific">Kickxella alabastrina</name>
    <dbReference type="NCBI Taxonomy" id="61397"/>
    <lineage>
        <taxon>Eukaryota</taxon>
        <taxon>Fungi</taxon>
        <taxon>Fungi incertae sedis</taxon>
        <taxon>Zoopagomycota</taxon>
        <taxon>Kickxellomycotina</taxon>
        <taxon>Kickxellomycetes</taxon>
        <taxon>Kickxellales</taxon>
        <taxon>Kickxellaceae</taxon>
        <taxon>Kickxella</taxon>
    </lineage>
</organism>
<comment type="caution">
    <text evidence="1">The sequence shown here is derived from an EMBL/GenBank/DDBJ whole genome shotgun (WGS) entry which is preliminary data.</text>
</comment>
<proteinExistence type="predicted"/>
<sequence length="1995" mass="211173">MASRTKLPTNARPGTSPYLGLGSTNTNKFPHIPPTRTARSISNTSSPSVKGAAPCFHTTRPQFISSHIERCEACRLKYARQAEVTTRPYSPLGMRRTSGALMRSGSRQSLGGSNRPSSAASTVSPPSPVVSAADALPGASLRPSSRASVASTKGSESGRPASALRPKHSRSSSAGSPLVDGKSNTQRAVAQASELDIPSNSSGAVSAVPPARGDNAMPAIPAMPTMYPDDDLPLSPTGALAIRSRTRSVRTSGKLNSHPREGLNSNGGAAARESRRGSSHTSHIHRHAGNESPTLSIRTASRKGGMMAAHPDHIDENEQVVIIDEHVLLDAVTSTMRVDEANMMGQRDTEMNRLKGQNRLLRRLGSQPDPEQGDSPKQPGFENIFGATSPKVRQKALERMIEMDKAALDKFDEFNRAYDECAPSLRTNRVQFAGERPLSPPPAARQWAGGVSTPMRLQADGGDHEPRLPNFSSADARRLGEELMSTPGRRKPQRTMRTNSMRRPARSRVNKPIFSGGSDESDDTPDSEDFDDDDDHRDLRMCLMTASKFGTFLVQYITRKCLDYNTLCEENKVIMKRFEDLEKLTVGLDRSNRKAEEARDEQAAKLYEMSTENQTLKETISAEERNTRRLVYENEKLKKDLVVSNERIMKLDAEAERLNLDMAKARQRYDQDISDLRRNTKKLAEDKAMLADKNNDLRTELMGKLKRVGLKADVDEYLAGRSQENADAAAAASRPADELTSEFGPASGQINAAKATDDNKKLKEAMQFFHRKLDKAKRKLYSEKVARTETERILRIQQEETHRYQQMYGVLPDDASVEGMETMGDFMPTSVGGDNNSLRIRTRARTMSIVTADLGNAANDSDINSDDGLFVMSGDAMSPVGNAADLMTGPDMLASPEQHRLSRVGSQSSISSNGEDADELAIRRFEQRKQQQQRVAAAQVVPRGRRAGGAKAPPPISTRRTKNSLLSLDINNAGESLGDILGASGQWGDPLSSRGKSGMRGPLSARSIEASGSFTADLSGRFDDTASIRSIDSGTTTKHQRTRSTRSIRAMPSPFGDALAGIHGFGISYDASVSLAEQLALVTPKMKSRTATVVFDRPAMVDASTSTDALPEFVGVGVQASLSLPSADAAVATASAEPNAMVSMGVQAVASLADGQCSTDRTIGTQSNGVYASPMLSSAGVGTDISSFVVGHRGVDSVPLVSNNGVQVVADTTSAHTETDPRVGVTDASTSLDTTYRSQGCHAQAELASQGVVTDRMLGMRHQGISATAGTSSVGVSAGAGLVRDSAVATVGSALVERGSATVGPSTTDCSAVTLSLDTCDTQVCTDDSLLVSWLAPLIPAGVGMAAVLAALHGRGESIYEQFRAQVADTARSEAFAEHERLAVLAAEQAAEKATAQVKIFSDKCVSSEISTGEQAVQVEPKQAFKYVQAGSLSVASVSIDTCLGPALVDVGVGTETHPVSRWVEPFDPVAKETRGVAAIASVSEHATSHEVMYSSASVGPSCMFGHVAVDATVDLSDRATVMDVTWSDAAAGPMPEYSEQAVDASSGRAVSAGVSTAVEVTERAISNAPDSSSRYTETEVAVGRGVGTEPVVVDIFDKSEGPAQYTSHRSTGAFAGAVGRGVGTEPSVVDVSDKSEGPVRETAHRSTSPELDVADGVSTAAAIAAGAAAVALVSTLGNGAAVFKVATSHAGVQAAPTRADVSVATSTEPGISSGVAVGSIRSVAEVGTITETMVLEAESGPETESASRTVLETETVPEAQAQAEAAFAPAVAATPPATRPPIPAFPPPLAPGFSRRSVEKANSATDINLQFSRKLDIADVPMHAGPKVAKRESDGEDYGYIMVSPRTNVQYSATPDLLTSQKSKFGTSSSSIRSKFNPLARFGRAAPSQDSASLAPSARELGCDQGDEEADVTDKNEQLSGASSGEEEDVEEDEESEDEGFSALKAHTFGNAQAPSVLGALPEAVKRHTMNIGVDAAESQMRSHIVRQPEPLIV</sequence>
<keyword evidence="2" id="KW-1185">Reference proteome</keyword>
<evidence type="ECO:0000313" key="2">
    <source>
        <dbReference type="Proteomes" id="UP001150581"/>
    </source>
</evidence>
<accession>A0ACC1INH7</accession>
<feature type="non-terminal residue" evidence="1">
    <location>
        <position position="1995"/>
    </location>
</feature>
<reference evidence="1" key="1">
    <citation type="submission" date="2022-07" db="EMBL/GenBank/DDBJ databases">
        <title>Phylogenomic reconstructions and comparative analyses of Kickxellomycotina fungi.</title>
        <authorList>
            <person name="Reynolds N.K."/>
            <person name="Stajich J.E."/>
            <person name="Barry K."/>
            <person name="Grigoriev I.V."/>
            <person name="Crous P."/>
            <person name="Smith M.E."/>
        </authorList>
    </citation>
    <scope>NUCLEOTIDE SEQUENCE</scope>
    <source>
        <strain evidence="1">Benny 63K</strain>
    </source>
</reference>
<dbReference type="Proteomes" id="UP001150581">
    <property type="component" value="Unassembled WGS sequence"/>
</dbReference>
<name>A0ACC1INH7_9FUNG</name>